<sequence>MIDSQGSLSLVRQCQLMSVSRSSYYFTGKGESRLNLLLMRLIDEQFM</sequence>
<feature type="non-terminal residue" evidence="1">
    <location>
        <position position="47"/>
    </location>
</feature>
<dbReference type="EMBL" id="UOGB01000088">
    <property type="protein sequence ID" value="VAX17520.1"/>
    <property type="molecule type" value="Genomic_DNA"/>
</dbReference>
<name>A0A3B1C3S1_9ZZZZ</name>
<protein>
    <recommendedName>
        <fullName evidence="2">Mobile element protein</fullName>
    </recommendedName>
</protein>
<reference evidence="1" key="1">
    <citation type="submission" date="2018-06" db="EMBL/GenBank/DDBJ databases">
        <authorList>
            <person name="Zhirakovskaya E."/>
        </authorList>
    </citation>
    <scope>NUCLEOTIDE SEQUENCE</scope>
</reference>
<dbReference type="AlphaFoldDB" id="A0A3B1C3S1"/>
<proteinExistence type="predicted"/>
<gene>
    <name evidence="1" type="ORF">MNBD_NITROSPINAE03-1802</name>
</gene>
<accession>A0A3B1C3S1</accession>
<organism evidence="1">
    <name type="scientific">hydrothermal vent metagenome</name>
    <dbReference type="NCBI Taxonomy" id="652676"/>
    <lineage>
        <taxon>unclassified sequences</taxon>
        <taxon>metagenomes</taxon>
        <taxon>ecological metagenomes</taxon>
    </lineage>
</organism>
<evidence type="ECO:0000313" key="1">
    <source>
        <dbReference type="EMBL" id="VAX17520.1"/>
    </source>
</evidence>
<evidence type="ECO:0008006" key="2">
    <source>
        <dbReference type="Google" id="ProtNLM"/>
    </source>
</evidence>